<evidence type="ECO:0000313" key="3">
    <source>
        <dbReference type="EMBL" id="ASO05839.1"/>
    </source>
</evidence>
<feature type="domain" description="DUF3347" evidence="2">
    <location>
        <begin position="52"/>
        <end position="122"/>
    </location>
</feature>
<dbReference type="AlphaFoldDB" id="A0A221UWS2"/>
<dbReference type="Proteomes" id="UP000204551">
    <property type="component" value="Chromosome"/>
</dbReference>
<sequence length="172" mass="18906">MKKINNGFVVMLMLTISFVSAQDKIKLNHDHSKMEMKQTPIEFSNENVANAYEHYEHVKNDLVGSNPGDAQKGAEMLNEALGKVEGAGAALSASQKIAATDNLKVQRKAFSELSTKMEDILRGKITAGKLYKDFCPMALNGGAYWLSSIEDIRNPYYGAQMLSCGKVAEVIQ</sequence>
<evidence type="ECO:0000313" key="4">
    <source>
        <dbReference type="Proteomes" id="UP000204551"/>
    </source>
</evidence>
<accession>A0A221UWS2</accession>
<evidence type="ECO:0000259" key="2">
    <source>
        <dbReference type="Pfam" id="PF11827"/>
    </source>
</evidence>
<protein>
    <submittedName>
        <fullName evidence="3">Mercury transporter</fullName>
    </submittedName>
</protein>
<reference evidence="3 4" key="1">
    <citation type="submission" date="2017-07" db="EMBL/GenBank/DDBJ databases">
        <title>Genome Sequence of Arenibacter algicola Strain SMS7 Isolated from a culture of the Diatom Skeletonema marinoi.</title>
        <authorList>
            <person name="Topel M."/>
            <person name="Pinder M.I.M."/>
            <person name="Johansson O.N."/>
            <person name="Kourtchenko O."/>
            <person name="Godhe A."/>
            <person name="Clarke A.K."/>
        </authorList>
    </citation>
    <scope>NUCLEOTIDE SEQUENCE [LARGE SCALE GENOMIC DNA]</scope>
    <source>
        <strain evidence="3 4">SMS7</strain>
    </source>
</reference>
<evidence type="ECO:0000256" key="1">
    <source>
        <dbReference type="SAM" id="SignalP"/>
    </source>
</evidence>
<name>A0A221UWS2_9FLAO</name>
<dbReference type="Pfam" id="PF11827">
    <property type="entry name" value="DUF3347"/>
    <property type="match status" value="1"/>
</dbReference>
<dbReference type="EMBL" id="CP022515">
    <property type="protein sequence ID" value="ASO05839.1"/>
    <property type="molecule type" value="Genomic_DNA"/>
</dbReference>
<feature type="signal peptide" evidence="1">
    <location>
        <begin position="1"/>
        <end position="21"/>
    </location>
</feature>
<proteinExistence type="predicted"/>
<organism evidence="3 4">
    <name type="scientific">Arenibacter algicola</name>
    <dbReference type="NCBI Taxonomy" id="616991"/>
    <lineage>
        <taxon>Bacteria</taxon>
        <taxon>Pseudomonadati</taxon>
        <taxon>Bacteroidota</taxon>
        <taxon>Flavobacteriia</taxon>
        <taxon>Flavobacteriales</taxon>
        <taxon>Flavobacteriaceae</taxon>
        <taxon>Arenibacter</taxon>
    </lineage>
</organism>
<keyword evidence="1" id="KW-0732">Signal</keyword>
<gene>
    <name evidence="3" type="ORF">AREALGSMS7_02391</name>
</gene>
<feature type="chain" id="PRO_5012036064" evidence="1">
    <location>
        <begin position="22"/>
        <end position="172"/>
    </location>
</feature>
<dbReference type="KEGG" id="aalg:AREALGSMS7_02391"/>
<dbReference type="InterPro" id="IPR021782">
    <property type="entry name" value="DUF3347"/>
</dbReference>
<dbReference type="RefSeq" id="WP_093978483.1">
    <property type="nucleotide sequence ID" value="NZ_CP022515.1"/>
</dbReference>